<evidence type="ECO:0000256" key="4">
    <source>
        <dbReference type="ARBA" id="ARBA00022840"/>
    </source>
</evidence>
<evidence type="ECO:0000259" key="6">
    <source>
        <dbReference type="Pfam" id="PF03738"/>
    </source>
</evidence>
<sequence length="386" mass="43902">MQRIAIAERENWKALADEYGFAYAMPDGQRYWDERAYYRFTLRQIEDDIEEATAELVSLCGEWAGRAVRDEEYLKRLDIPSTYWDWIAKSWDRGDPSLYGRFDLVYDGKDPPKLLEFNADTPTSLYEASVFQWYWLEDRIKAGLLPQGADQFNNLHDQLIARFSAWPTGGLLHMTAFSEELEDRKNVEYMAECAGAAGHQVVLLDIASIGLDRTGRFVDEENREIRTLFKLYPWEWLIHEEFGSAMPGSPTVWIEPPWKMLLSTKAILPELWKLAPGHPNLLESYYEGDPAASAIGRDHVAKPIFSREGANVEIRRDGVTLVAQEGPYDRLPRVIQALAPDVVFDGMRPVIGSWIIDQDPAGIGIREDAGLVTGNTSCFLPHAIVD</sequence>
<dbReference type="GO" id="GO:0046872">
    <property type="term" value="F:metal ion binding"/>
    <property type="evidence" value="ECO:0007669"/>
    <property type="project" value="UniProtKB-KW"/>
</dbReference>
<dbReference type="RefSeq" id="WP_106748542.1">
    <property type="nucleotide sequence ID" value="NZ_CP027668.1"/>
</dbReference>
<evidence type="ECO:0000256" key="3">
    <source>
        <dbReference type="ARBA" id="ARBA00022741"/>
    </source>
</evidence>
<reference evidence="7 8" key="1">
    <citation type="submission" date="2018-03" db="EMBL/GenBank/DDBJ databases">
        <title>Genome sequencing of Phreatobacter sp.</title>
        <authorList>
            <person name="Kim S.-J."/>
            <person name="Heo J."/>
            <person name="Kwon S.-W."/>
        </authorList>
    </citation>
    <scope>NUCLEOTIDE SEQUENCE [LARGE SCALE GENOMIC DNA]</scope>
    <source>
        <strain evidence="7 8">S-12</strain>
    </source>
</reference>
<dbReference type="Pfam" id="PF03738">
    <property type="entry name" value="GSP_synth"/>
    <property type="match status" value="1"/>
</dbReference>
<dbReference type="KEGG" id="phr:C6569_09075"/>
<keyword evidence="1" id="KW-0436">Ligase</keyword>
<evidence type="ECO:0000313" key="7">
    <source>
        <dbReference type="EMBL" id="AVO45201.1"/>
    </source>
</evidence>
<dbReference type="GO" id="GO:0016874">
    <property type="term" value="F:ligase activity"/>
    <property type="evidence" value="ECO:0007669"/>
    <property type="project" value="UniProtKB-KW"/>
</dbReference>
<name>A0A2S0NB94_9HYPH</name>
<keyword evidence="8" id="KW-1185">Reference proteome</keyword>
<keyword evidence="3" id="KW-0547">Nucleotide-binding</keyword>
<proteinExistence type="predicted"/>
<keyword evidence="2" id="KW-0479">Metal-binding</keyword>
<accession>A0A2S0NB94</accession>
<evidence type="ECO:0000313" key="8">
    <source>
        <dbReference type="Proteomes" id="UP000237889"/>
    </source>
</evidence>
<dbReference type="AlphaFoldDB" id="A0A2S0NB94"/>
<keyword evidence="5" id="KW-0460">Magnesium</keyword>
<gene>
    <name evidence="7" type="ORF">C6569_09075</name>
</gene>
<dbReference type="SUPFAM" id="SSF52440">
    <property type="entry name" value="PreATP-grasp domain"/>
    <property type="match status" value="1"/>
</dbReference>
<dbReference type="InterPro" id="IPR005494">
    <property type="entry name" value="GSPS_pre-ATP-grasp-like_dom"/>
</dbReference>
<evidence type="ECO:0000256" key="5">
    <source>
        <dbReference type="ARBA" id="ARBA00022842"/>
    </source>
</evidence>
<dbReference type="Gene3D" id="3.30.1490.330">
    <property type="match status" value="1"/>
</dbReference>
<dbReference type="EMBL" id="CP027668">
    <property type="protein sequence ID" value="AVO45201.1"/>
    <property type="molecule type" value="Genomic_DNA"/>
</dbReference>
<evidence type="ECO:0000256" key="1">
    <source>
        <dbReference type="ARBA" id="ARBA00022598"/>
    </source>
</evidence>
<feature type="domain" description="Glutathionylspermidine synthase pre-ATP-grasp-like" evidence="6">
    <location>
        <begin position="12"/>
        <end position="384"/>
    </location>
</feature>
<protein>
    <recommendedName>
        <fullName evidence="6">Glutathionylspermidine synthase pre-ATP-grasp-like domain-containing protein</fullName>
    </recommendedName>
</protein>
<evidence type="ECO:0000256" key="2">
    <source>
        <dbReference type="ARBA" id="ARBA00022723"/>
    </source>
</evidence>
<dbReference type="InterPro" id="IPR016185">
    <property type="entry name" value="PreATP-grasp_dom_sf"/>
</dbReference>
<dbReference type="OrthoDB" id="9765517at2"/>
<dbReference type="GO" id="GO:0005524">
    <property type="term" value="F:ATP binding"/>
    <property type="evidence" value="ECO:0007669"/>
    <property type="project" value="UniProtKB-KW"/>
</dbReference>
<keyword evidence="4" id="KW-0067">ATP-binding</keyword>
<dbReference type="Proteomes" id="UP000237889">
    <property type="component" value="Chromosome"/>
</dbReference>
<organism evidence="7 8">
    <name type="scientific">Phreatobacter cathodiphilus</name>
    <dbReference type="NCBI Taxonomy" id="1868589"/>
    <lineage>
        <taxon>Bacteria</taxon>
        <taxon>Pseudomonadati</taxon>
        <taxon>Pseudomonadota</taxon>
        <taxon>Alphaproteobacteria</taxon>
        <taxon>Hyphomicrobiales</taxon>
        <taxon>Phreatobacteraceae</taxon>
        <taxon>Phreatobacter</taxon>
    </lineage>
</organism>
<dbReference type="SUPFAM" id="SSF56059">
    <property type="entry name" value="Glutathione synthetase ATP-binding domain-like"/>
    <property type="match status" value="1"/>
</dbReference>